<organism evidence="2 3">
    <name type="scientific">Digitaria exilis</name>
    <dbReference type="NCBI Taxonomy" id="1010633"/>
    <lineage>
        <taxon>Eukaryota</taxon>
        <taxon>Viridiplantae</taxon>
        <taxon>Streptophyta</taxon>
        <taxon>Embryophyta</taxon>
        <taxon>Tracheophyta</taxon>
        <taxon>Spermatophyta</taxon>
        <taxon>Magnoliopsida</taxon>
        <taxon>Liliopsida</taxon>
        <taxon>Poales</taxon>
        <taxon>Poaceae</taxon>
        <taxon>PACMAD clade</taxon>
        <taxon>Panicoideae</taxon>
        <taxon>Panicodae</taxon>
        <taxon>Paniceae</taxon>
        <taxon>Anthephorinae</taxon>
        <taxon>Digitaria</taxon>
    </lineage>
</organism>
<dbReference type="SUPFAM" id="SSF53474">
    <property type="entry name" value="alpha/beta-Hydrolases"/>
    <property type="match status" value="1"/>
</dbReference>
<dbReference type="GO" id="GO:0009694">
    <property type="term" value="P:jasmonic acid metabolic process"/>
    <property type="evidence" value="ECO:0007669"/>
    <property type="project" value="TreeGrafter"/>
</dbReference>
<dbReference type="AlphaFoldDB" id="A0A835C3K7"/>
<dbReference type="PANTHER" id="PTHR10992:SF938">
    <property type="entry name" value="OS05G0370700 PROTEIN"/>
    <property type="match status" value="1"/>
</dbReference>
<accession>A0A835C3K7</accession>
<dbReference type="Pfam" id="PF00561">
    <property type="entry name" value="Abhydrolase_1"/>
    <property type="match status" value="1"/>
</dbReference>
<protein>
    <recommendedName>
        <fullName evidence="1">AB hydrolase-1 domain-containing protein</fullName>
    </recommendedName>
</protein>
<dbReference type="Proteomes" id="UP000636709">
    <property type="component" value="Unassembled WGS sequence"/>
</dbReference>
<keyword evidence="3" id="KW-1185">Reference proteome</keyword>
<sequence length="347" mass="37768">MLEVHARRSARLVSCYCFPPMEETNNGGGRAKKNKHHFVLVHGLCHGAWCWYKAATALRRAGHRVTAPDMAGCGAHPARLAEVRTFEEYSRPLLDAVAALPPGERAVLVGHSHGGCGVALAAERFPEKVAAAVFVAASMPAVGRSMGAATTDEVRQIPGRALNRVTFDLSGNAAACRKVHVINRFLKFVAAEPDFFLDTKVLDQENPDIPGHPVIFGPKFVAQRLYQLSPPEVSQTEPRSVLLLPVNDLTLALSLIRPANRFNEDPLMKDEKLLTEAGYGSARRVFVVVEDDLGIPAEFQRRMIALSPAGVEVEAMDAGGADHMAMLSRPEELVERLIRIADRCVDG</sequence>
<evidence type="ECO:0000313" key="3">
    <source>
        <dbReference type="Proteomes" id="UP000636709"/>
    </source>
</evidence>
<dbReference type="InterPro" id="IPR045889">
    <property type="entry name" value="MES/HNL"/>
</dbReference>
<dbReference type="OrthoDB" id="408373at2759"/>
<dbReference type="InterPro" id="IPR000073">
    <property type="entry name" value="AB_hydrolase_1"/>
</dbReference>
<reference evidence="2" key="1">
    <citation type="submission" date="2020-07" db="EMBL/GenBank/DDBJ databases">
        <title>Genome sequence and genetic diversity analysis of an under-domesticated orphan crop, white fonio (Digitaria exilis).</title>
        <authorList>
            <person name="Bennetzen J.L."/>
            <person name="Chen S."/>
            <person name="Ma X."/>
            <person name="Wang X."/>
            <person name="Yssel A.E.J."/>
            <person name="Chaluvadi S.R."/>
            <person name="Johnson M."/>
            <person name="Gangashetty P."/>
            <person name="Hamidou F."/>
            <person name="Sanogo M.D."/>
            <person name="Zwaenepoel A."/>
            <person name="Wallace J."/>
            <person name="Van De Peer Y."/>
            <person name="Van Deynze A."/>
        </authorList>
    </citation>
    <scope>NUCLEOTIDE SEQUENCE</scope>
    <source>
        <tissue evidence="2">Leaves</tissue>
    </source>
</reference>
<dbReference type="Gene3D" id="3.40.50.1820">
    <property type="entry name" value="alpha/beta hydrolase"/>
    <property type="match status" value="1"/>
</dbReference>
<feature type="domain" description="AB hydrolase-1" evidence="1">
    <location>
        <begin position="37"/>
        <end position="144"/>
    </location>
</feature>
<evidence type="ECO:0000259" key="1">
    <source>
        <dbReference type="Pfam" id="PF00561"/>
    </source>
</evidence>
<dbReference type="EMBL" id="JACEFO010001700">
    <property type="protein sequence ID" value="KAF8719968.1"/>
    <property type="molecule type" value="Genomic_DNA"/>
</dbReference>
<dbReference type="InterPro" id="IPR029058">
    <property type="entry name" value="AB_hydrolase_fold"/>
</dbReference>
<dbReference type="GO" id="GO:0080032">
    <property type="term" value="F:methyl jasmonate esterase activity"/>
    <property type="evidence" value="ECO:0007669"/>
    <property type="project" value="TreeGrafter"/>
</dbReference>
<dbReference type="GO" id="GO:0080031">
    <property type="term" value="F:methyl salicylate esterase activity"/>
    <property type="evidence" value="ECO:0007669"/>
    <property type="project" value="TreeGrafter"/>
</dbReference>
<evidence type="ECO:0000313" key="2">
    <source>
        <dbReference type="EMBL" id="KAF8719968.1"/>
    </source>
</evidence>
<dbReference type="PANTHER" id="PTHR10992">
    <property type="entry name" value="METHYLESTERASE FAMILY MEMBER"/>
    <property type="match status" value="1"/>
</dbReference>
<name>A0A835C3K7_9POAL</name>
<dbReference type="GO" id="GO:0009696">
    <property type="term" value="P:salicylic acid metabolic process"/>
    <property type="evidence" value="ECO:0007669"/>
    <property type="project" value="TreeGrafter"/>
</dbReference>
<dbReference type="GO" id="GO:0080030">
    <property type="term" value="F:methyl indole-3-acetate esterase activity"/>
    <property type="evidence" value="ECO:0007669"/>
    <property type="project" value="TreeGrafter"/>
</dbReference>
<gene>
    <name evidence="2" type="ORF">HU200_024736</name>
</gene>
<comment type="caution">
    <text evidence="2">The sequence shown here is derived from an EMBL/GenBank/DDBJ whole genome shotgun (WGS) entry which is preliminary data.</text>
</comment>
<proteinExistence type="predicted"/>